<dbReference type="Pfam" id="PF01554">
    <property type="entry name" value="MatE"/>
    <property type="match status" value="2"/>
</dbReference>
<gene>
    <name evidence="7" type="ORF">VaNZ11_016204</name>
</gene>
<proteinExistence type="inferred from homology"/>
<accession>A0ABQ5SNW3</accession>
<reference evidence="7 8" key="1">
    <citation type="journal article" date="2023" name="IScience">
        <title>Expanded male sex-determining region conserved during the evolution of homothallism in the green alga Volvox.</title>
        <authorList>
            <person name="Yamamoto K."/>
            <person name="Matsuzaki R."/>
            <person name="Mahakham W."/>
            <person name="Heman W."/>
            <person name="Sekimoto H."/>
            <person name="Kawachi M."/>
            <person name="Minakuchi Y."/>
            <person name="Toyoda A."/>
            <person name="Nozaki H."/>
        </authorList>
    </citation>
    <scope>NUCLEOTIDE SEQUENCE [LARGE SCALE GENOMIC DNA]</scope>
    <source>
        <strain evidence="7 8">NIES-4468</strain>
    </source>
</reference>
<dbReference type="InterPro" id="IPR044644">
    <property type="entry name" value="DinF-like"/>
</dbReference>
<name>A0ABQ5SNW3_9CHLO</name>
<dbReference type="NCBIfam" id="TIGR00797">
    <property type="entry name" value="matE"/>
    <property type="match status" value="1"/>
</dbReference>
<feature type="transmembrane region" description="Helical" evidence="6">
    <location>
        <begin position="468"/>
        <end position="490"/>
    </location>
</feature>
<evidence type="ECO:0000256" key="4">
    <source>
        <dbReference type="ARBA" id="ARBA00022989"/>
    </source>
</evidence>
<comment type="caution">
    <text evidence="7">The sequence shown here is derived from an EMBL/GenBank/DDBJ whole genome shotgun (WGS) entry which is preliminary data.</text>
</comment>
<dbReference type="EMBL" id="BSDZ01000102">
    <property type="protein sequence ID" value="GLI71113.1"/>
    <property type="molecule type" value="Genomic_DNA"/>
</dbReference>
<dbReference type="PANTHER" id="PTHR42893">
    <property type="entry name" value="PROTEIN DETOXIFICATION 44, CHLOROPLASTIC-RELATED"/>
    <property type="match status" value="1"/>
</dbReference>
<feature type="transmembrane region" description="Helical" evidence="6">
    <location>
        <begin position="276"/>
        <end position="300"/>
    </location>
</feature>
<keyword evidence="5 6" id="KW-0472">Membrane</keyword>
<evidence type="ECO:0000256" key="5">
    <source>
        <dbReference type="ARBA" id="ARBA00023136"/>
    </source>
</evidence>
<feature type="transmembrane region" description="Helical" evidence="6">
    <location>
        <begin position="250"/>
        <end position="270"/>
    </location>
</feature>
<keyword evidence="3 6" id="KW-0812">Transmembrane</keyword>
<evidence type="ECO:0000256" key="1">
    <source>
        <dbReference type="ARBA" id="ARBA00004141"/>
    </source>
</evidence>
<dbReference type="PANTHER" id="PTHR42893:SF46">
    <property type="entry name" value="PROTEIN DETOXIFICATION 44, CHLOROPLASTIC"/>
    <property type="match status" value="1"/>
</dbReference>
<comment type="caution">
    <text evidence="6">Lacks conserved residue(s) required for the propagation of feature annotation.</text>
</comment>
<sequence length="708" mass="72544">MLNCSLLRGPNLAPSLMFFGNAESLPLGLHQNLLPARSFRRRGSLTPRIQGLRQALRRIPYLAPTAATATSVFAEGGNLGFGLKLRTQQLITSPYDKEIWAVALPALVAMLLEPVMNAINAGLVGHLGTQQLSAMSLGSLAVSFCTFFYTFLLFLTVPEIAAAVVKRNDDEVSCIVANSLWIAVVCGFSSAAAMFLGAEAIVGMLKPPEAAVAEFATDYIKIRSLGIPVVLLGFVATAVFRGFKDTRTPLFGALVSATISLGLNVLFLYVLRMGVVGSAVATTVAQSVSCALLLGALLGGGKVQPRHLSRPPPLTAVLPTLKLGAVLGARNMISFGMVIYASALSIRLGSTHQASFEVLRQMWLLAIQFFECLNVATQALCASYLGKEDRVSAKSLLNRLLTLGVGVGAMSGAAVWLLHVPFIAFFTRDPVVVAHVLAALPMLCLFFPIDAAAAIMDGSLLAAKQSNYMSAVQIAGSVVQYFVLAYLAAAGNINSLTVWSALKILIVCRVVGGVMRNYYSPKSGYNSAAVAAAASPMVTAEVAVSQRAAADVSPAGVGTGAATVSPPPQPAVPPGAEELWAELNAAPAAPATAAGVPPASVLQSIEDDVMVLACAACTSATDMNPDMLRLKRRQTAGFDSAAAAAAYSSISASIGNGDTGSGTLGANGSCSSEGGGGASAGGASAAGLVAAGADSPAAVPSHTSAAAG</sequence>
<feature type="transmembrane region" description="Helical" evidence="6">
    <location>
        <begin position="177"/>
        <end position="205"/>
    </location>
</feature>
<evidence type="ECO:0000313" key="7">
    <source>
        <dbReference type="EMBL" id="GLI71113.1"/>
    </source>
</evidence>
<dbReference type="CDD" id="cd13136">
    <property type="entry name" value="MATE_DinF_like"/>
    <property type="match status" value="1"/>
</dbReference>
<evidence type="ECO:0000256" key="3">
    <source>
        <dbReference type="ARBA" id="ARBA00022692"/>
    </source>
</evidence>
<evidence type="ECO:0000256" key="2">
    <source>
        <dbReference type="ARBA" id="ARBA00010199"/>
    </source>
</evidence>
<evidence type="ECO:0000313" key="8">
    <source>
        <dbReference type="Proteomes" id="UP001165090"/>
    </source>
</evidence>
<feature type="transmembrane region" description="Helical" evidence="6">
    <location>
        <begin position="99"/>
        <end position="119"/>
    </location>
</feature>
<feature type="transmembrane region" description="Helical" evidence="6">
    <location>
        <begin position="397"/>
        <end position="426"/>
    </location>
</feature>
<organism evidence="7 8">
    <name type="scientific">Volvox africanus</name>
    <dbReference type="NCBI Taxonomy" id="51714"/>
    <lineage>
        <taxon>Eukaryota</taxon>
        <taxon>Viridiplantae</taxon>
        <taxon>Chlorophyta</taxon>
        <taxon>core chlorophytes</taxon>
        <taxon>Chlorophyceae</taxon>
        <taxon>CS clade</taxon>
        <taxon>Chlamydomonadales</taxon>
        <taxon>Volvocaceae</taxon>
        <taxon>Volvox</taxon>
    </lineage>
</organism>
<evidence type="ECO:0000256" key="6">
    <source>
        <dbReference type="RuleBase" id="RU004914"/>
    </source>
</evidence>
<feature type="transmembrane region" description="Helical" evidence="6">
    <location>
        <begin position="225"/>
        <end position="243"/>
    </location>
</feature>
<keyword evidence="8" id="KW-1185">Reference proteome</keyword>
<keyword evidence="4 6" id="KW-1133">Transmembrane helix</keyword>
<comment type="similarity">
    <text evidence="2 6">Belongs to the multi antimicrobial extrusion (MATE) (TC 2.A.66.1) family.</text>
</comment>
<protein>
    <recommendedName>
        <fullName evidence="6">Protein DETOXIFICATION</fullName>
    </recommendedName>
    <alternativeName>
        <fullName evidence="6">Multidrug and toxic compound extrusion protein</fullName>
    </alternativeName>
</protein>
<feature type="transmembrane region" description="Helical" evidence="6">
    <location>
        <begin position="139"/>
        <end position="165"/>
    </location>
</feature>
<feature type="transmembrane region" description="Helical" evidence="6">
    <location>
        <begin position="432"/>
        <end position="456"/>
    </location>
</feature>
<comment type="subcellular location">
    <subcellularLocation>
        <location evidence="1">Membrane</location>
        <topology evidence="1">Multi-pass membrane protein</topology>
    </subcellularLocation>
</comment>
<dbReference type="InterPro" id="IPR002528">
    <property type="entry name" value="MATE_fam"/>
</dbReference>
<dbReference type="Proteomes" id="UP001165090">
    <property type="component" value="Unassembled WGS sequence"/>
</dbReference>